<dbReference type="OrthoDB" id="332016at2"/>
<accession>A0A4R9GFJ9</accession>
<name>A0A4R9GFJ9_9LEPT</name>
<dbReference type="InterPro" id="IPR010982">
    <property type="entry name" value="Lambda_DNA-bd_dom_sf"/>
</dbReference>
<dbReference type="Pfam" id="PF01381">
    <property type="entry name" value="HTH_3"/>
    <property type="match status" value="1"/>
</dbReference>
<comment type="caution">
    <text evidence="2">The sequence shown here is derived from an EMBL/GenBank/DDBJ whole genome shotgun (WGS) entry which is preliminary data.</text>
</comment>
<proteinExistence type="predicted"/>
<organism evidence="2 3">
    <name type="scientific">Leptospira fletcheri</name>
    <dbReference type="NCBI Taxonomy" id="2484981"/>
    <lineage>
        <taxon>Bacteria</taxon>
        <taxon>Pseudomonadati</taxon>
        <taxon>Spirochaetota</taxon>
        <taxon>Spirochaetia</taxon>
        <taxon>Leptospirales</taxon>
        <taxon>Leptospiraceae</taxon>
        <taxon>Leptospira</taxon>
    </lineage>
</organism>
<evidence type="ECO:0000313" key="2">
    <source>
        <dbReference type="EMBL" id="TGK10331.1"/>
    </source>
</evidence>
<dbReference type="Gene3D" id="1.10.260.40">
    <property type="entry name" value="lambda repressor-like DNA-binding domains"/>
    <property type="match status" value="1"/>
</dbReference>
<dbReference type="Proteomes" id="UP000298458">
    <property type="component" value="Unassembled WGS sequence"/>
</dbReference>
<reference evidence="2" key="1">
    <citation type="journal article" date="2019" name="PLoS Negl. Trop. Dis.">
        <title>Revisiting the worldwide diversity of Leptospira species in the environment.</title>
        <authorList>
            <person name="Vincent A.T."/>
            <person name="Schiettekatte O."/>
            <person name="Bourhy P."/>
            <person name="Veyrier F.J."/>
            <person name="Picardeau M."/>
        </authorList>
    </citation>
    <scope>NUCLEOTIDE SEQUENCE [LARGE SCALE GENOMIC DNA]</scope>
    <source>
        <strain evidence="2">SSW15</strain>
    </source>
</reference>
<gene>
    <name evidence="2" type="ORF">EHO60_10485</name>
</gene>
<dbReference type="CDD" id="cd00093">
    <property type="entry name" value="HTH_XRE"/>
    <property type="match status" value="1"/>
</dbReference>
<keyword evidence="3" id="KW-1185">Reference proteome</keyword>
<sequence>MKSFKSHLANKLSNPKFLEVFDQEKQLLELALKIQEYRSKKGLSQADLAKRAHVTQQQVSRLETGTNTNVSTFLKVCHALDLDLSLNTVKKRKPQYK</sequence>
<dbReference type="SMART" id="SM00530">
    <property type="entry name" value="HTH_XRE"/>
    <property type="match status" value="1"/>
</dbReference>
<dbReference type="GO" id="GO:0003677">
    <property type="term" value="F:DNA binding"/>
    <property type="evidence" value="ECO:0007669"/>
    <property type="project" value="InterPro"/>
</dbReference>
<dbReference type="AlphaFoldDB" id="A0A4R9GFJ9"/>
<feature type="domain" description="HTH cro/C1-type" evidence="1">
    <location>
        <begin position="34"/>
        <end position="87"/>
    </location>
</feature>
<evidence type="ECO:0000259" key="1">
    <source>
        <dbReference type="PROSITE" id="PS50943"/>
    </source>
</evidence>
<dbReference type="EMBL" id="RQET01000007">
    <property type="protein sequence ID" value="TGK10331.1"/>
    <property type="molecule type" value="Genomic_DNA"/>
</dbReference>
<evidence type="ECO:0000313" key="3">
    <source>
        <dbReference type="Proteomes" id="UP000298458"/>
    </source>
</evidence>
<dbReference type="SUPFAM" id="SSF47413">
    <property type="entry name" value="lambda repressor-like DNA-binding domains"/>
    <property type="match status" value="1"/>
</dbReference>
<dbReference type="RefSeq" id="WP_135768213.1">
    <property type="nucleotide sequence ID" value="NZ_RQET01000007.1"/>
</dbReference>
<protein>
    <submittedName>
        <fullName evidence="2">XRE family transcriptional regulator</fullName>
    </submittedName>
</protein>
<dbReference type="PROSITE" id="PS50943">
    <property type="entry name" value="HTH_CROC1"/>
    <property type="match status" value="1"/>
</dbReference>
<dbReference type="InterPro" id="IPR001387">
    <property type="entry name" value="Cro/C1-type_HTH"/>
</dbReference>